<keyword evidence="1" id="KW-1133">Transmembrane helix</keyword>
<feature type="transmembrane region" description="Helical" evidence="1">
    <location>
        <begin position="91"/>
        <end position="109"/>
    </location>
</feature>
<feature type="transmembrane region" description="Helical" evidence="1">
    <location>
        <begin position="69"/>
        <end position="85"/>
    </location>
</feature>
<evidence type="ECO:0000256" key="1">
    <source>
        <dbReference type="SAM" id="Phobius"/>
    </source>
</evidence>
<name>A0ABX7BBQ5_9PROT</name>
<dbReference type="Pfam" id="PF05437">
    <property type="entry name" value="AzlD"/>
    <property type="match status" value="1"/>
</dbReference>
<keyword evidence="3" id="KW-1185">Reference proteome</keyword>
<dbReference type="Proteomes" id="UP000595197">
    <property type="component" value="Chromosome"/>
</dbReference>
<dbReference type="EMBL" id="CP067420">
    <property type="protein sequence ID" value="QQP91828.1"/>
    <property type="molecule type" value="Genomic_DNA"/>
</dbReference>
<evidence type="ECO:0000313" key="3">
    <source>
        <dbReference type="Proteomes" id="UP000595197"/>
    </source>
</evidence>
<reference evidence="2" key="1">
    <citation type="submission" date="2021-02" db="EMBL/GenBank/DDBJ databases">
        <title>Skermanella TT6 skin isolate.</title>
        <authorList>
            <person name="Lee K."/>
            <person name="Ganzorig M."/>
        </authorList>
    </citation>
    <scope>NUCLEOTIDE SEQUENCE</scope>
    <source>
        <strain evidence="2">TT6</strain>
    </source>
</reference>
<keyword evidence="1" id="KW-0812">Transmembrane</keyword>
<accession>A0ABX7BBQ5</accession>
<protein>
    <submittedName>
        <fullName evidence="2">AzlD domain-containing protein</fullName>
    </submittedName>
</protein>
<gene>
    <name evidence="2" type="ORF">IGS68_11740</name>
</gene>
<keyword evidence="1" id="KW-0472">Membrane</keyword>
<proteinExistence type="predicted"/>
<dbReference type="RefSeq" id="WP_201080148.1">
    <property type="nucleotide sequence ID" value="NZ_CP067420.1"/>
</dbReference>
<dbReference type="InterPro" id="IPR008407">
    <property type="entry name" value="Brnchd-chn_aa_trnsp_AzlD"/>
</dbReference>
<evidence type="ECO:0000313" key="2">
    <source>
        <dbReference type="EMBL" id="QQP91828.1"/>
    </source>
</evidence>
<sequence>MADAWIFVVLLVGAAATYVWRALGVALSGRINPGGPVFEWVGCVAYALLAGLIARMIILPVGPLQETDLGSRLLSAAIALAVFFIMRKSIFFGVTAGTLALIALTVGGVRMF</sequence>
<organism evidence="2 3">
    <name type="scientific">Skermanella cutis</name>
    <dbReference type="NCBI Taxonomy" id="2775420"/>
    <lineage>
        <taxon>Bacteria</taxon>
        <taxon>Pseudomonadati</taxon>
        <taxon>Pseudomonadota</taxon>
        <taxon>Alphaproteobacteria</taxon>
        <taxon>Rhodospirillales</taxon>
        <taxon>Azospirillaceae</taxon>
        <taxon>Skermanella</taxon>
    </lineage>
</organism>
<feature type="transmembrane region" description="Helical" evidence="1">
    <location>
        <begin position="37"/>
        <end position="57"/>
    </location>
</feature>